<evidence type="ECO:0000313" key="2">
    <source>
        <dbReference type="EMBL" id="OAV91864.1"/>
    </source>
</evidence>
<dbReference type="AlphaFoldDB" id="A0A180GH08"/>
<organism evidence="2">
    <name type="scientific">Puccinia triticina (isolate 1-1 / race 1 (BBBD))</name>
    <name type="common">Brown leaf rust fungus</name>
    <dbReference type="NCBI Taxonomy" id="630390"/>
    <lineage>
        <taxon>Eukaryota</taxon>
        <taxon>Fungi</taxon>
        <taxon>Dikarya</taxon>
        <taxon>Basidiomycota</taxon>
        <taxon>Pucciniomycotina</taxon>
        <taxon>Pucciniomycetes</taxon>
        <taxon>Pucciniales</taxon>
        <taxon>Pucciniaceae</taxon>
        <taxon>Puccinia</taxon>
    </lineage>
</organism>
<gene>
    <name evidence="2" type="ORF">PTTG_02661</name>
</gene>
<feature type="compositionally biased region" description="Polar residues" evidence="1">
    <location>
        <begin position="26"/>
        <end position="40"/>
    </location>
</feature>
<reference evidence="3 4" key="3">
    <citation type="journal article" date="2017" name="G3 (Bethesda)">
        <title>Comparative analysis highlights variable genome content of wheat rusts and divergence of the mating loci.</title>
        <authorList>
            <person name="Cuomo C.A."/>
            <person name="Bakkeren G."/>
            <person name="Khalil H.B."/>
            <person name="Panwar V."/>
            <person name="Joly D."/>
            <person name="Linning R."/>
            <person name="Sakthikumar S."/>
            <person name="Song X."/>
            <person name="Adiconis X."/>
            <person name="Fan L."/>
            <person name="Goldberg J.M."/>
            <person name="Levin J.Z."/>
            <person name="Young S."/>
            <person name="Zeng Q."/>
            <person name="Anikster Y."/>
            <person name="Bruce M."/>
            <person name="Wang M."/>
            <person name="Yin C."/>
            <person name="McCallum B."/>
            <person name="Szabo L.J."/>
            <person name="Hulbert S."/>
            <person name="Chen X."/>
            <person name="Fellers J.P."/>
        </authorList>
    </citation>
    <scope>NUCLEOTIDE SEQUENCE</scope>
    <source>
        <strain evidence="3">isolate 1-1 / race 1 (BBBD)</strain>
        <strain evidence="4">Isolate 1-1 / race 1 (BBBD)</strain>
    </source>
</reference>
<proteinExistence type="predicted"/>
<feature type="compositionally biased region" description="Polar residues" evidence="1">
    <location>
        <begin position="98"/>
        <end position="115"/>
    </location>
</feature>
<dbReference type="OrthoDB" id="2501449at2759"/>
<name>A0A180GH08_PUCT1</name>
<accession>A0A180GH08</accession>
<sequence>MNKSKPELRTFEQTLELDHWFGPPITESQNTLANSASHHNIPSGHGRYPPEDRKPQTSATVPVTAGNVNHARPLQSSTAGPVRNRAVPPSPFSPYERNPSSRLAHQASSAHQTDSPGMGMSWLFGTDLGEPNLSADSVSRDRRLREIQRGLGISDEVYAQAERLFDIPQADRWPTLMLLLHNSHQPTEPIEPASVSPEPAWVPPHLQRRDQYPPALRKFIRGHLGQILLRPDLEAYGRTGGRWNGHRHIEKAPVMIMREIIDAQSQAFLATLPGDTWVPDLMKLVRELLQSEKTMFADVILKGTHPISPGQFRPMPTLDQLVIYVFRRMDYTMEHQSDEYIKSLPEVNHQFEVRIAYLRFQLNDHRRQRRNTRFWEEIDRDLEFRRKQTPAYKAAFSHLVLQKDRQLWNGTNKINDVPADAQHLPSETEILSQLESIKQESGHTTELAPNSARNLNLKHKHKIHRFPAKAV</sequence>
<feature type="region of interest" description="Disordered" evidence="1">
    <location>
        <begin position="21"/>
        <end position="123"/>
    </location>
</feature>
<reference evidence="3" key="4">
    <citation type="submission" date="2025-05" db="UniProtKB">
        <authorList>
            <consortium name="EnsemblFungi"/>
        </authorList>
    </citation>
    <scope>IDENTIFICATION</scope>
    <source>
        <strain evidence="3">isolate 1-1 / race 1 (BBBD)</strain>
    </source>
</reference>
<reference evidence="2" key="1">
    <citation type="submission" date="2009-11" db="EMBL/GenBank/DDBJ databases">
        <authorList>
            <consortium name="The Broad Institute Genome Sequencing Platform"/>
            <person name="Ward D."/>
            <person name="Feldgarden M."/>
            <person name="Earl A."/>
            <person name="Young S.K."/>
            <person name="Zeng Q."/>
            <person name="Koehrsen M."/>
            <person name="Alvarado L."/>
            <person name="Berlin A."/>
            <person name="Bochicchio J."/>
            <person name="Borenstein D."/>
            <person name="Chapman S.B."/>
            <person name="Chen Z."/>
            <person name="Engels R."/>
            <person name="Freedman E."/>
            <person name="Gellesch M."/>
            <person name="Goldberg J."/>
            <person name="Griggs A."/>
            <person name="Gujja S."/>
            <person name="Heilman E."/>
            <person name="Heiman D."/>
            <person name="Hepburn T."/>
            <person name="Howarth C."/>
            <person name="Jen D."/>
            <person name="Larson L."/>
            <person name="Lewis B."/>
            <person name="Mehta T."/>
            <person name="Park D."/>
            <person name="Pearson M."/>
            <person name="Roberts A."/>
            <person name="Saif S."/>
            <person name="Shea T."/>
            <person name="Shenoy N."/>
            <person name="Sisk P."/>
            <person name="Stolte C."/>
            <person name="Sykes S."/>
            <person name="Thomson T."/>
            <person name="Walk T."/>
            <person name="White J."/>
            <person name="Yandava C."/>
            <person name="Izard J."/>
            <person name="Baranova O.V."/>
            <person name="Blanton J.M."/>
            <person name="Tanner A.C."/>
            <person name="Dewhirst F.E."/>
            <person name="Haas B."/>
            <person name="Nusbaum C."/>
            <person name="Birren B."/>
        </authorList>
    </citation>
    <scope>NUCLEOTIDE SEQUENCE [LARGE SCALE GENOMIC DNA]</scope>
    <source>
        <strain evidence="2">1-1 BBBD Race 1</strain>
    </source>
</reference>
<dbReference type="Proteomes" id="UP000005240">
    <property type="component" value="Unassembled WGS sequence"/>
</dbReference>
<dbReference type="EnsemblFungi" id="PTTG_02661-t43_1">
    <property type="protein sequence ID" value="PTTG_02661-t43_1-p1"/>
    <property type="gene ID" value="PTTG_02661"/>
</dbReference>
<evidence type="ECO:0000256" key="1">
    <source>
        <dbReference type="SAM" id="MobiDB-lite"/>
    </source>
</evidence>
<protein>
    <submittedName>
        <fullName evidence="2 3">Uncharacterized protein</fullName>
    </submittedName>
</protein>
<dbReference type="EMBL" id="ADAS02000073">
    <property type="protein sequence ID" value="OAV91864.1"/>
    <property type="molecule type" value="Genomic_DNA"/>
</dbReference>
<dbReference type="VEuPathDB" id="FungiDB:PTTG_02661"/>
<keyword evidence="4" id="KW-1185">Reference proteome</keyword>
<reference evidence="2" key="2">
    <citation type="submission" date="2016-05" db="EMBL/GenBank/DDBJ databases">
        <title>Comparative analysis highlights variable genome content of wheat rusts and divergence of the mating loci.</title>
        <authorList>
            <person name="Cuomo C.A."/>
            <person name="Bakkeren G."/>
            <person name="Szabo L."/>
            <person name="Khalil H."/>
            <person name="Joly D."/>
            <person name="Goldberg J."/>
            <person name="Young S."/>
            <person name="Zeng Q."/>
            <person name="Fellers J."/>
        </authorList>
    </citation>
    <scope>NUCLEOTIDE SEQUENCE [LARGE SCALE GENOMIC DNA]</scope>
    <source>
        <strain evidence="2">1-1 BBBD Race 1</strain>
    </source>
</reference>
<evidence type="ECO:0000313" key="4">
    <source>
        <dbReference type="Proteomes" id="UP000005240"/>
    </source>
</evidence>
<evidence type="ECO:0000313" key="3">
    <source>
        <dbReference type="EnsemblFungi" id="PTTG_02661-t43_1-p1"/>
    </source>
</evidence>